<keyword evidence="3" id="KW-1185">Reference proteome</keyword>
<name>A0A2U1V3N2_9PROT</name>
<dbReference type="PANTHER" id="PTHR11215">
    <property type="entry name" value="METAL DEPENDENT HYDROLASE - RELATED"/>
    <property type="match status" value="1"/>
</dbReference>
<evidence type="ECO:0000256" key="1">
    <source>
        <dbReference type="ARBA" id="ARBA00010105"/>
    </source>
</evidence>
<dbReference type="Proteomes" id="UP000245048">
    <property type="component" value="Unassembled WGS sequence"/>
</dbReference>
<evidence type="ECO:0000313" key="2">
    <source>
        <dbReference type="EMBL" id="PWC28494.1"/>
    </source>
</evidence>
<dbReference type="RefSeq" id="WP_109517315.1">
    <property type="nucleotide sequence ID" value="NZ_PDOA01000007.1"/>
</dbReference>
<dbReference type="OrthoDB" id="183622at2"/>
<dbReference type="PANTHER" id="PTHR11215:SF1">
    <property type="entry name" value="MYG1 EXONUCLEASE"/>
    <property type="match status" value="1"/>
</dbReference>
<evidence type="ECO:0008006" key="4">
    <source>
        <dbReference type="Google" id="ProtNLM"/>
    </source>
</evidence>
<dbReference type="GO" id="GO:0005737">
    <property type="term" value="C:cytoplasm"/>
    <property type="evidence" value="ECO:0007669"/>
    <property type="project" value="TreeGrafter"/>
</dbReference>
<gene>
    <name evidence="2" type="ORF">CR165_12430</name>
</gene>
<comment type="similarity">
    <text evidence="1">Belongs to the MYG1 family.</text>
</comment>
<dbReference type="Pfam" id="PF03690">
    <property type="entry name" value="MYG1_exonuc"/>
    <property type="match status" value="1"/>
</dbReference>
<evidence type="ECO:0000313" key="3">
    <source>
        <dbReference type="Proteomes" id="UP000245048"/>
    </source>
</evidence>
<protein>
    <recommendedName>
        <fullName evidence="4">Metal-dependent hydrolase</fullName>
    </recommendedName>
</protein>
<accession>A0A2U1V3N2</accession>
<dbReference type="InterPro" id="IPR003226">
    <property type="entry name" value="MYG1_exonuclease"/>
</dbReference>
<organism evidence="2 3">
    <name type="scientific">Teichococcus aestuarii</name>
    <dbReference type="NCBI Taxonomy" id="568898"/>
    <lineage>
        <taxon>Bacteria</taxon>
        <taxon>Pseudomonadati</taxon>
        <taxon>Pseudomonadota</taxon>
        <taxon>Alphaproteobacteria</taxon>
        <taxon>Acetobacterales</taxon>
        <taxon>Roseomonadaceae</taxon>
        <taxon>Roseomonas</taxon>
    </lineage>
</organism>
<proteinExistence type="inferred from homology"/>
<dbReference type="EMBL" id="PDOA01000007">
    <property type="protein sequence ID" value="PWC28494.1"/>
    <property type="molecule type" value="Genomic_DNA"/>
</dbReference>
<reference evidence="3" key="1">
    <citation type="submission" date="2017-10" db="EMBL/GenBank/DDBJ databases">
        <authorList>
            <person name="Toshchakov S.V."/>
            <person name="Goeva M.A."/>
        </authorList>
    </citation>
    <scope>NUCLEOTIDE SEQUENCE [LARGE SCALE GENOMIC DNA]</scope>
    <source>
        <strain evidence="3">JR1/69-1-13</strain>
    </source>
</reference>
<sequence>MSQPRLRLVTHSGKFHCDEVFAYGVLRLALGLGKAGEDHELTRTRDAALIAAADIVWDVGARYDAEARRFDHHQRGAPTRADGTPYSAAGLIWQTHGHAAVRAILPPEAAGLAAAIAAEIDQAVVRRIDEIDNGTAPERDVLGLAALVGDFNPGWDSAGGDAAADAAFLEAAALAEGVLRRRVEVLRGRMAADAEVLAAHARSADQRVLELERGMPWKGAVFTHNLPVLFALYPASNGNWMVDAMPPEPGSFAQRLPLPEAWAGLQDAALAEASGVPDAVFTHLRRFVGAARTRDGAREMARKAIALGS</sequence>
<dbReference type="AlphaFoldDB" id="A0A2U1V3N2"/>
<comment type="caution">
    <text evidence="2">The sequence shown here is derived from an EMBL/GenBank/DDBJ whole genome shotgun (WGS) entry which is preliminary data.</text>
</comment>